<dbReference type="eggNOG" id="arCOG11065">
    <property type="taxonomic scope" value="Archaea"/>
</dbReference>
<evidence type="ECO:0000313" key="3">
    <source>
        <dbReference type="Proteomes" id="UP000006175"/>
    </source>
</evidence>
<feature type="transmembrane region" description="Helical" evidence="1">
    <location>
        <begin position="28"/>
        <end position="46"/>
    </location>
</feature>
<dbReference type="Proteomes" id="UP000006175">
    <property type="component" value="Chromosome"/>
</dbReference>
<gene>
    <name evidence="2" type="ORF">Desfe_0959</name>
</gene>
<dbReference type="AlphaFoldDB" id="I3XSC1"/>
<keyword evidence="1" id="KW-1133">Transmembrane helix</keyword>
<evidence type="ECO:0000256" key="1">
    <source>
        <dbReference type="SAM" id="Phobius"/>
    </source>
</evidence>
<dbReference type="KEGG" id="dfd:Desfe_0959"/>
<dbReference type="HOGENOM" id="CLU_3002982_0_0_2"/>
<proteinExistence type="predicted"/>
<protein>
    <submittedName>
        <fullName evidence="2">Uncharacterized protein</fullName>
    </submittedName>
</protein>
<keyword evidence="3" id="KW-1185">Reference proteome</keyword>
<accession>I3XSC1</accession>
<organism evidence="2 3">
    <name type="scientific">Desulfurococcus amylolyticus DSM 16532</name>
    <dbReference type="NCBI Taxonomy" id="768672"/>
    <lineage>
        <taxon>Archaea</taxon>
        <taxon>Thermoproteota</taxon>
        <taxon>Thermoprotei</taxon>
        <taxon>Desulfurococcales</taxon>
        <taxon>Desulfurococcaceae</taxon>
        <taxon>Desulfurococcus</taxon>
    </lineage>
</organism>
<keyword evidence="1" id="KW-0812">Transmembrane</keyword>
<evidence type="ECO:0000313" key="2">
    <source>
        <dbReference type="EMBL" id="AFL66845.1"/>
    </source>
</evidence>
<name>I3XSC1_DESAM</name>
<keyword evidence="1" id="KW-0472">Membrane</keyword>
<reference evidence="2 3" key="1">
    <citation type="journal article" date="2012" name="J. Bacteriol.">
        <title>Complete Genome Sequence of Desulfurococcus fermentans, a Hyperthermophilic Cellulolytic Crenarchaeon Isolated from a Freshwater Hot Spring in Kamchatka, Russia.</title>
        <authorList>
            <person name="Susanti D."/>
            <person name="Johnson E.F."/>
            <person name="Rodriguez J.R."/>
            <person name="Anderson I."/>
            <person name="Perevalova A.A."/>
            <person name="Kyrpides N."/>
            <person name="Lucas S."/>
            <person name="Han J."/>
            <person name="Lapidus A."/>
            <person name="Cheng J.F."/>
            <person name="Goodwin L."/>
            <person name="Pitluck S."/>
            <person name="Mavrommatis K."/>
            <person name="Peters L."/>
            <person name="Land M.L."/>
            <person name="Hauser L."/>
            <person name="Gopalan V."/>
            <person name="Chan P.P."/>
            <person name="Lowe T.M."/>
            <person name="Atomi H."/>
            <person name="Bonch-Osmolovskaya E.A."/>
            <person name="Woyke T."/>
            <person name="Mukhopadhyay B."/>
        </authorList>
    </citation>
    <scope>NUCLEOTIDE SEQUENCE [LARGE SCALE GENOMIC DNA]</scope>
    <source>
        <strain evidence="2 3">DSM 16532</strain>
    </source>
</reference>
<feature type="transmembrane region" description="Helical" evidence="1">
    <location>
        <begin position="5"/>
        <end position="22"/>
    </location>
</feature>
<dbReference type="EMBL" id="CP003321">
    <property type="protein sequence ID" value="AFL66845.1"/>
    <property type="molecule type" value="Genomic_DNA"/>
</dbReference>
<sequence>MLGSIIVIMASYMVPYLTLYNAKGLELLFFWILLTITWIIVSIIYLRRV</sequence>